<comment type="caution">
    <text evidence="2">The sequence shown here is derived from an EMBL/GenBank/DDBJ whole genome shotgun (WGS) entry which is preliminary data.</text>
</comment>
<proteinExistence type="predicted"/>
<dbReference type="AlphaFoldDB" id="A0A968KV22"/>
<feature type="transmembrane region" description="Helical" evidence="1">
    <location>
        <begin position="165"/>
        <end position="192"/>
    </location>
</feature>
<keyword evidence="3" id="KW-1185">Reference proteome</keyword>
<keyword evidence="1" id="KW-1133">Transmembrane helix</keyword>
<reference evidence="2" key="1">
    <citation type="submission" date="2020-03" db="EMBL/GenBank/DDBJ databases">
        <title>Spirochaetal bacteria isolated from arthropods constitute a novel genus Entomospira genus novum within the order Spirochaetales.</title>
        <authorList>
            <person name="Grana-Miraglia L."/>
            <person name="Sikutova S."/>
            <person name="Fingerle V."/>
            <person name="Sing A."/>
            <person name="Castillo-Ramirez S."/>
            <person name="Margos G."/>
            <person name="Rudolf I."/>
        </authorList>
    </citation>
    <scope>NUCLEOTIDE SEQUENCE</scope>
    <source>
        <strain evidence="2">BR149</strain>
    </source>
</reference>
<organism evidence="2 3">
    <name type="scientific">Entomospira culicis</name>
    <dbReference type="NCBI Taxonomy" id="2719989"/>
    <lineage>
        <taxon>Bacteria</taxon>
        <taxon>Pseudomonadati</taxon>
        <taxon>Spirochaetota</taxon>
        <taxon>Spirochaetia</taxon>
        <taxon>Spirochaetales</taxon>
        <taxon>Spirochaetaceae</taxon>
        <taxon>Entomospira</taxon>
    </lineage>
</organism>
<dbReference type="EMBL" id="JAATLM010000002">
    <property type="protein sequence ID" value="NIZ70159.1"/>
    <property type="molecule type" value="Genomic_DNA"/>
</dbReference>
<feature type="transmembrane region" description="Helical" evidence="1">
    <location>
        <begin position="89"/>
        <end position="114"/>
    </location>
</feature>
<dbReference type="Proteomes" id="UP000778951">
    <property type="component" value="Unassembled WGS sequence"/>
</dbReference>
<sequence length="209" mass="24258">MHKGLYAMATTISKLIILSTLMAIASIPIMLPFIWLERHRTVLLLLLTLPTLLLFSLSTLRVIVDKTEQGIAKHFFHSLIDWLKQGKRILLLLYILILAWYLLMIAQASASWYYRLFMSAFYFNLMHNLAQLHIRYSAWTIKQKIQLSIYLFIKHLPRQSLSMIAVVLLGILGLKNLILTIFILPALLLWLLHMSQASLYRDVGAFFDD</sequence>
<dbReference type="RefSeq" id="WP_167696438.1">
    <property type="nucleotide sequence ID" value="NZ_CP118182.1"/>
</dbReference>
<name>A0A968KV22_9SPIO</name>
<evidence type="ECO:0000256" key="1">
    <source>
        <dbReference type="SAM" id="Phobius"/>
    </source>
</evidence>
<accession>A0A968KV22</accession>
<evidence type="ECO:0000313" key="2">
    <source>
        <dbReference type="EMBL" id="NIZ70159.1"/>
    </source>
</evidence>
<feature type="transmembrane region" description="Helical" evidence="1">
    <location>
        <begin position="12"/>
        <end position="36"/>
    </location>
</feature>
<keyword evidence="1" id="KW-0812">Transmembrane</keyword>
<feature type="transmembrane region" description="Helical" evidence="1">
    <location>
        <begin position="42"/>
        <end position="64"/>
    </location>
</feature>
<evidence type="ECO:0000313" key="3">
    <source>
        <dbReference type="Proteomes" id="UP000778951"/>
    </source>
</evidence>
<protein>
    <recommendedName>
        <fullName evidence="4">DUF624 domain-containing protein</fullName>
    </recommendedName>
</protein>
<evidence type="ECO:0008006" key="4">
    <source>
        <dbReference type="Google" id="ProtNLM"/>
    </source>
</evidence>
<gene>
    <name evidence="2" type="ORF">HCT48_08055</name>
</gene>
<keyword evidence="1" id="KW-0472">Membrane</keyword>